<name>A0A9D4DYP2_DREPO</name>
<proteinExistence type="predicted"/>
<comment type="caution">
    <text evidence="1">The sequence shown here is derived from an EMBL/GenBank/DDBJ whole genome shotgun (WGS) entry which is preliminary data.</text>
</comment>
<reference evidence="1" key="1">
    <citation type="journal article" date="2019" name="bioRxiv">
        <title>The Genome of the Zebra Mussel, Dreissena polymorpha: A Resource for Invasive Species Research.</title>
        <authorList>
            <person name="McCartney M.A."/>
            <person name="Auch B."/>
            <person name="Kono T."/>
            <person name="Mallez S."/>
            <person name="Zhang Y."/>
            <person name="Obille A."/>
            <person name="Becker A."/>
            <person name="Abrahante J.E."/>
            <person name="Garbe J."/>
            <person name="Badalamenti J.P."/>
            <person name="Herman A."/>
            <person name="Mangelson H."/>
            <person name="Liachko I."/>
            <person name="Sullivan S."/>
            <person name="Sone E.D."/>
            <person name="Koren S."/>
            <person name="Silverstein K.A.T."/>
            <person name="Beckman K.B."/>
            <person name="Gohl D.M."/>
        </authorList>
    </citation>
    <scope>NUCLEOTIDE SEQUENCE</scope>
    <source>
        <strain evidence="1">Duluth1</strain>
        <tissue evidence="1">Whole animal</tissue>
    </source>
</reference>
<gene>
    <name evidence="1" type="ORF">DPMN_169981</name>
</gene>
<evidence type="ECO:0000313" key="1">
    <source>
        <dbReference type="EMBL" id="KAH3768764.1"/>
    </source>
</evidence>
<dbReference type="EMBL" id="JAIWYP010000009">
    <property type="protein sequence ID" value="KAH3768764.1"/>
    <property type="molecule type" value="Genomic_DNA"/>
</dbReference>
<sequence>MREEHCWNFEITPRDIQDIIQAHAFTRTFYNNIRPLLPPWIQFRETGNAVIGINDLRTEIQTAGEINSGICKGAPLIANRVYTVLHLGHGFSVDIYGQDISLPNPLANRKYCFIADICQNGGSTMFIVLPEASRDIFENVSIFTALNQTLGLEIRPIGIGISLDKTMPVNWETNVDFWRGGDELFTYP</sequence>
<accession>A0A9D4DYP2</accession>
<keyword evidence="2" id="KW-1185">Reference proteome</keyword>
<reference evidence="1" key="2">
    <citation type="submission" date="2020-11" db="EMBL/GenBank/DDBJ databases">
        <authorList>
            <person name="McCartney M.A."/>
            <person name="Auch B."/>
            <person name="Kono T."/>
            <person name="Mallez S."/>
            <person name="Becker A."/>
            <person name="Gohl D.M."/>
            <person name="Silverstein K.A.T."/>
            <person name="Koren S."/>
            <person name="Bechman K.B."/>
            <person name="Herman A."/>
            <person name="Abrahante J.E."/>
            <person name="Garbe J."/>
        </authorList>
    </citation>
    <scope>NUCLEOTIDE SEQUENCE</scope>
    <source>
        <strain evidence="1">Duluth1</strain>
        <tissue evidence="1">Whole animal</tissue>
    </source>
</reference>
<organism evidence="1 2">
    <name type="scientific">Dreissena polymorpha</name>
    <name type="common">Zebra mussel</name>
    <name type="synonym">Mytilus polymorpha</name>
    <dbReference type="NCBI Taxonomy" id="45954"/>
    <lineage>
        <taxon>Eukaryota</taxon>
        <taxon>Metazoa</taxon>
        <taxon>Spiralia</taxon>
        <taxon>Lophotrochozoa</taxon>
        <taxon>Mollusca</taxon>
        <taxon>Bivalvia</taxon>
        <taxon>Autobranchia</taxon>
        <taxon>Heteroconchia</taxon>
        <taxon>Euheterodonta</taxon>
        <taxon>Imparidentia</taxon>
        <taxon>Neoheterodontei</taxon>
        <taxon>Myida</taxon>
        <taxon>Dreissenoidea</taxon>
        <taxon>Dreissenidae</taxon>
        <taxon>Dreissena</taxon>
    </lineage>
</organism>
<protein>
    <submittedName>
        <fullName evidence="1">Uncharacterized protein</fullName>
    </submittedName>
</protein>
<evidence type="ECO:0000313" key="2">
    <source>
        <dbReference type="Proteomes" id="UP000828390"/>
    </source>
</evidence>
<dbReference type="Proteomes" id="UP000828390">
    <property type="component" value="Unassembled WGS sequence"/>
</dbReference>
<dbReference type="AlphaFoldDB" id="A0A9D4DYP2"/>